<feature type="region of interest" description="Disordered" evidence="1">
    <location>
        <begin position="132"/>
        <end position="155"/>
    </location>
</feature>
<evidence type="ECO:0000256" key="1">
    <source>
        <dbReference type="SAM" id="MobiDB-lite"/>
    </source>
</evidence>
<protein>
    <submittedName>
        <fullName evidence="2">Uncharacterized protein</fullName>
    </submittedName>
</protein>
<dbReference type="EMBL" id="NBSH01000012">
    <property type="protein sequence ID" value="ORX35144.1"/>
    <property type="molecule type" value="Genomic_DNA"/>
</dbReference>
<dbReference type="GeneID" id="33553762"/>
<accession>A0A1Y1UC91</accession>
<dbReference type="RefSeq" id="XP_021869360.1">
    <property type="nucleotide sequence ID" value="XM_022011954.1"/>
</dbReference>
<organism evidence="2 3">
    <name type="scientific">Kockovaella imperatae</name>
    <dbReference type="NCBI Taxonomy" id="4999"/>
    <lineage>
        <taxon>Eukaryota</taxon>
        <taxon>Fungi</taxon>
        <taxon>Dikarya</taxon>
        <taxon>Basidiomycota</taxon>
        <taxon>Agaricomycotina</taxon>
        <taxon>Tremellomycetes</taxon>
        <taxon>Tremellales</taxon>
        <taxon>Cuniculitremaceae</taxon>
        <taxon>Kockovaella</taxon>
    </lineage>
</organism>
<sequence length="198" mass="21529">MLSFLPSWHTVSERESSRVNKVAPFLPSTSSVRYKPLSSAELYAAVPRPLATIATIHHPSHPNDKLPYSGKFETGKQGVSHPNPPRSCHSIHQPQPLLLVDRFATCVCLCIIRTCEGPFLVLIHLIRLPQSTNQPTTSSKEENGGDTAKNYSRPIASREVTHTTSIFKTLLFTGTSHILCLSLSLCDENAGKGGGTSG</sequence>
<keyword evidence="3" id="KW-1185">Reference proteome</keyword>
<evidence type="ECO:0000313" key="2">
    <source>
        <dbReference type="EMBL" id="ORX35144.1"/>
    </source>
</evidence>
<dbReference type="Proteomes" id="UP000193218">
    <property type="component" value="Unassembled WGS sequence"/>
</dbReference>
<dbReference type="AlphaFoldDB" id="A0A1Y1UC91"/>
<gene>
    <name evidence="2" type="ORF">BD324DRAFT_120107</name>
</gene>
<evidence type="ECO:0000313" key="3">
    <source>
        <dbReference type="Proteomes" id="UP000193218"/>
    </source>
</evidence>
<reference evidence="2 3" key="1">
    <citation type="submission" date="2017-03" db="EMBL/GenBank/DDBJ databases">
        <title>Widespread Adenine N6-methylation of Active Genes in Fungi.</title>
        <authorList>
            <consortium name="DOE Joint Genome Institute"/>
            <person name="Mondo S.J."/>
            <person name="Dannebaum R.O."/>
            <person name="Kuo R.C."/>
            <person name="Louie K.B."/>
            <person name="Bewick A.J."/>
            <person name="Labutti K."/>
            <person name="Haridas S."/>
            <person name="Kuo A."/>
            <person name="Salamov A."/>
            <person name="Ahrendt S.R."/>
            <person name="Lau R."/>
            <person name="Bowen B.P."/>
            <person name="Lipzen A."/>
            <person name="Sullivan W."/>
            <person name="Andreopoulos W.B."/>
            <person name="Clum A."/>
            <person name="Lindquist E."/>
            <person name="Daum C."/>
            <person name="Northen T.R."/>
            <person name="Ramamoorthy G."/>
            <person name="Schmitz R.J."/>
            <person name="Gryganskyi A."/>
            <person name="Culley D."/>
            <person name="Magnuson J."/>
            <person name="James T.Y."/>
            <person name="O'Malley M.A."/>
            <person name="Stajich J.E."/>
            <person name="Spatafora J.W."/>
            <person name="Visel A."/>
            <person name="Grigoriev I.V."/>
        </authorList>
    </citation>
    <scope>NUCLEOTIDE SEQUENCE [LARGE SCALE GENOMIC DNA]</scope>
    <source>
        <strain evidence="2 3">NRRL Y-17943</strain>
    </source>
</reference>
<dbReference type="InParanoid" id="A0A1Y1UC91"/>
<proteinExistence type="predicted"/>
<name>A0A1Y1UC91_9TREE</name>
<comment type="caution">
    <text evidence="2">The sequence shown here is derived from an EMBL/GenBank/DDBJ whole genome shotgun (WGS) entry which is preliminary data.</text>
</comment>